<dbReference type="InterPro" id="IPR052965">
    <property type="entry name" value="Pigment-catalase-like"/>
</dbReference>
<reference evidence="1 2" key="1">
    <citation type="submission" date="2020-10" db="EMBL/GenBank/DDBJ databases">
        <authorList>
            <person name="Peeters C."/>
        </authorList>
    </citation>
    <scope>NUCLEOTIDE SEQUENCE [LARGE SCALE GENOMIC DNA]</scope>
    <source>
        <strain evidence="1 2">LMG 27952</strain>
    </source>
</reference>
<dbReference type="PANTHER" id="PTHR31694">
    <property type="entry name" value="DESICCATION-LIKE PROTEIN"/>
    <property type="match status" value="1"/>
</dbReference>
<organism evidence="1 2">
    <name type="scientific">Paraburkholderia hiiakae</name>
    <dbReference type="NCBI Taxonomy" id="1081782"/>
    <lineage>
        <taxon>Bacteria</taxon>
        <taxon>Pseudomonadati</taxon>
        <taxon>Pseudomonadota</taxon>
        <taxon>Betaproteobacteria</taxon>
        <taxon>Burkholderiales</taxon>
        <taxon>Burkholderiaceae</taxon>
        <taxon>Paraburkholderia</taxon>
    </lineage>
</organism>
<dbReference type="PANTHER" id="PTHR31694:SF26">
    <property type="entry name" value="OS05G0151100 PROTEIN"/>
    <property type="match status" value="1"/>
</dbReference>
<evidence type="ECO:0000313" key="2">
    <source>
        <dbReference type="Proteomes" id="UP000656319"/>
    </source>
</evidence>
<dbReference type="Proteomes" id="UP000656319">
    <property type="component" value="Unassembled WGS sequence"/>
</dbReference>
<proteinExistence type="predicted"/>
<dbReference type="RefSeq" id="WP_201694938.1">
    <property type="nucleotide sequence ID" value="NZ_CAJHCQ010000002.1"/>
</dbReference>
<comment type="caution">
    <text evidence="1">The sequence shown here is derived from an EMBL/GenBank/DDBJ whole genome shotgun (WGS) entry which is preliminary data.</text>
</comment>
<sequence>MSDTKGNSAALIDVFDRRVERRLKRRQFFRNAGGLGLGLVGGTLISACGGGSGAPASANPTPSAPTDDEILNFALNLEYLEAQFYTYATTGSGLPANMLSGVGTPGAVIPGAQVPFQDPLVQAYANEIANDEREHVAFLRSALGSAAVAQPVIDISGTNPNGAFSVAARAAGLVGAGVAFSPYASDNNFLLGAFIFEDVGVTAYKGAAPLLASKTFLSAAAGILAAEAYHAGLVRTTLYAKGLDMSNLISAANAISAARDSLDQVGNDDQGISGSTAGTSNIVPLDSNGLAFSRTYNDVLNIVYLTSTAAVKGGFFPNGVNGTLNMSA</sequence>
<name>A0ABN7HHX1_9BURK</name>
<gene>
    <name evidence="1" type="ORF">LMG27952_01179</name>
</gene>
<dbReference type="InterPro" id="IPR006311">
    <property type="entry name" value="TAT_signal"/>
</dbReference>
<accession>A0ABN7HHX1</accession>
<dbReference type="Pfam" id="PF13668">
    <property type="entry name" value="Ferritin_2"/>
    <property type="match status" value="1"/>
</dbReference>
<keyword evidence="2" id="KW-1185">Reference proteome</keyword>
<evidence type="ECO:0000313" key="1">
    <source>
        <dbReference type="EMBL" id="CAD6519654.1"/>
    </source>
</evidence>
<dbReference type="PROSITE" id="PS51318">
    <property type="entry name" value="TAT"/>
    <property type="match status" value="1"/>
</dbReference>
<evidence type="ECO:0008006" key="3">
    <source>
        <dbReference type="Google" id="ProtNLM"/>
    </source>
</evidence>
<protein>
    <recommendedName>
        <fullName evidence="3">Ferritin-like domain-containing protein</fullName>
    </recommendedName>
</protein>
<dbReference type="EMBL" id="CAJHCQ010000002">
    <property type="protein sequence ID" value="CAD6519654.1"/>
    <property type="molecule type" value="Genomic_DNA"/>
</dbReference>